<dbReference type="EMBL" id="BDIP01008371">
    <property type="protein sequence ID" value="GIQ91811.1"/>
    <property type="molecule type" value="Genomic_DNA"/>
</dbReference>
<dbReference type="AlphaFoldDB" id="A0A9K3GRH0"/>
<organism evidence="1 2">
    <name type="scientific">Kipferlia bialata</name>
    <dbReference type="NCBI Taxonomy" id="797122"/>
    <lineage>
        <taxon>Eukaryota</taxon>
        <taxon>Metamonada</taxon>
        <taxon>Carpediemonas-like organisms</taxon>
        <taxon>Kipferlia</taxon>
    </lineage>
</organism>
<comment type="caution">
    <text evidence="1">The sequence shown here is derived from an EMBL/GenBank/DDBJ whole genome shotgun (WGS) entry which is preliminary data.</text>
</comment>
<proteinExistence type="predicted"/>
<name>A0A9K3GRH0_9EUKA</name>
<sequence>MSGAVSVPFELSPLSICGTLTVTEVFLTAAEASALVESGDVWRHIYRPH</sequence>
<accession>A0A9K3GRH0</accession>
<evidence type="ECO:0000313" key="2">
    <source>
        <dbReference type="Proteomes" id="UP000265618"/>
    </source>
</evidence>
<dbReference type="Proteomes" id="UP000265618">
    <property type="component" value="Unassembled WGS sequence"/>
</dbReference>
<keyword evidence="2" id="KW-1185">Reference proteome</keyword>
<gene>
    <name evidence="1" type="ORF">KIPB_015221</name>
</gene>
<feature type="non-terminal residue" evidence="1">
    <location>
        <position position="49"/>
    </location>
</feature>
<reference evidence="1 2" key="1">
    <citation type="journal article" date="2018" name="PLoS ONE">
        <title>The draft genome of Kipferlia bialata reveals reductive genome evolution in fornicate parasites.</title>
        <authorList>
            <person name="Tanifuji G."/>
            <person name="Takabayashi S."/>
            <person name="Kume K."/>
            <person name="Takagi M."/>
            <person name="Nakayama T."/>
            <person name="Kamikawa R."/>
            <person name="Inagaki Y."/>
            <person name="Hashimoto T."/>
        </authorList>
    </citation>
    <scope>NUCLEOTIDE SEQUENCE [LARGE SCALE GENOMIC DNA]</scope>
    <source>
        <strain evidence="1">NY0173</strain>
    </source>
</reference>
<protein>
    <submittedName>
        <fullName evidence="1">Uncharacterized protein</fullName>
    </submittedName>
</protein>
<evidence type="ECO:0000313" key="1">
    <source>
        <dbReference type="EMBL" id="GIQ91811.1"/>
    </source>
</evidence>